<name>W2R478_PHYN3</name>
<dbReference type="RefSeq" id="XP_008895729.1">
    <property type="nucleotide sequence ID" value="XM_008897481.1"/>
</dbReference>
<evidence type="ECO:0000313" key="1">
    <source>
        <dbReference type="EMBL" id="ETN19514.1"/>
    </source>
</evidence>
<gene>
    <name evidence="1" type="ORF">PPTG_21470</name>
</gene>
<organism evidence="1 2">
    <name type="scientific">Phytophthora nicotianae (strain INRA-310)</name>
    <name type="common">Phytophthora parasitica</name>
    <dbReference type="NCBI Taxonomy" id="761204"/>
    <lineage>
        <taxon>Eukaryota</taxon>
        <taxon>Sar</taxon>
        <taxon>Stramenopiles</taxon>
        <taxon>Oomycota</taxon>
        <taxon>Peronosporomycetes</taxon>
        <taxon>Peronosporales</taxon>
        <taxon>Peronosporaceae</taxon>
        <taxon>Phytophthora</taxon>
    </lineage>
</organism>
<reference evidence="2" key="1">
    <citation type="submission" date="2011-12" db="EMBL/GenBank/DDBJ databases">
        <authorList>
            <consortium name="The Broad Institute Genome Sequencing Platform"/>
            <person name="Russ C."/>
            <person name="Tyler B."/>
            <person name="Panabieres F."/>
            <person name="Shan W."/>
            <person name="Tripathy S."/>
            <person name="Grunwald N."/>
            <person name="Machado M."/>
            <person name="Young S.K."/>
            <person name="Zeng Q."/>
            <person name="Gargeya S."/>
            <person name="Fitzgerald M."/>
            <person name="Haas B."/>
            <person name="Abouelleil A."/>
            <person name="Alvarado L."/>
            <person name="Arachchi H.M."/>
            <person name="Berlin A."/>
            <person name="Chapman S.B."/>
            <person name="Gearin G."/>
            <person name="Goldberg J."/>
            <person name="Griggs A."/>
            <person name="Gujja S."/>
            <person name="Hansen M."/>
            <person name="Heiman D."/>
            <person name="Howarth C."/>
            <person name="Larimer J."/>
            <person name="Lui A."/>
            <person name="MacDonald P.J.P."/>
            <person name="McCowen C."/>
            <person name="Montmayeur A."/>
            <person name="Murphy C."/>
            <person name="Neiman D."/>
            <person name="Pearson M."/>
            <person name="Priest M."/>
            <person name="Roberts A."/>
            <person name="Saif S."/>
            <person name="Shea T."/>
            <person name="Sisk P."/>
            <person name="Stolte C."/>
            <person name="Sykes S."/>
            <person name="Wortman J."/>
            <person name="Nusbaum C."/>
            <person name="Birren B."/>
        </authorList>
    </citation>
    <scope>NUCLEOTIDE SEQUENCE [LARGE SCALE GENOMIC DNA]</scope>
    <source>
        <strain evidence="2">INRA-310</strain>
    </source>
</reference>
<sequence>MTLMDLVDKEGVAHELQPSLGMTNVWMMVSTTEIVDVVLAQPSTVLQYIKL</sequence>
<dbReference type="Proteomes" id="UP000018817">
    <property type="component" value="Unassembled WGS sequence"/>
</dbReference>
<dbReference type="EMBL" id="KI669565">
    <property type="protein sequence ID" value="ETN19514.1"/>
    <property type="molecule type" value="Genomic_DNA"/>
</dbReference>
<protein>
    <submittedName>
        <fullName evidence="1">Uncharacterized protein</fullName>
    </submittedName>
</protein>
<reference evidence="1 2" key="2">
    <citation type="submission" date="2013-11" db="EMBL/GenBank/DDBJ databases">
        <title>The Genome Sequence of Phytophthora parasitica INRA-310.</title>
        <authorList>
            <consortium name="The Broad Institute Genomics Platform"/>
            <person name="Russ C."/>
            <person name="Tyler B."/>
            <person name="Panabieres F."/>
            <person name="Shan W."/>
            <person name="Tripathy S."/>
            <person name="Grunwald N."/>
            <person name="Machado M."/>
            <person name="Johnson C.S."/>
            <person name="Arredondo F."/>
            <person name="Hong C."/>
            <person name="Coffey M."/>
            <person name="Young S.K."/>
            <person name="Zeng Q."/>
            <person name="Gargeya S."/>
            <person name="Fitzgerald M."/>
            <person name="Abouelleil A."/>
            <person name="Alvarado L."/>
            <person name="Chapman S.B."/>
            <person name="Gainer-Dewar J."/>
            <person name="Goldberg J."/>
            <person name="Griggs A."/>
            <person name="Gujja S."/>
            <person name="Hansen M."/>
            <person name="Howarth C."/>
            <person name="Imamovic A."/>
            <person name="Ireland A."/>
            <person name="Larimer J."/>
            <person name="McCowan C."/>
            <person name="Murphy C."/>
            <person name="Pearson M."/>
            <person name="Poon T.W."/>
            <person name="Priest M."/>
            <person name="Roberts A."/>
            <person name="Saif S."/>
            <person name="Shea T."/>
            <person name="Sykes S."/>
            <person name="Wortman J."/>
            <person name="Nusbaum C."/>
            <person name="Birren B."/>
        </authorList>
    </citation>
    <scope>NUCLEOTIDE SEQUENCE [LARGE SCALE GENOMIC DNA]</scope>
    <source>
        <strain evidence="1 2">INRA-310</strain>
    </source>
</reference>
<dbReference type="GeneID" id="20190069"/>
<accession>W2R478</accession>
<proteinExistence type="predicted"/>
<evidence type="ECO:0000313" key="2">
    <source>
        <dbReference type="Proteomes" id="UP000018817"/>
    </source>
</evidence>
<dbReference type="VEuPathDB" id="FungiDB:PPTG_21470"/>
<dbReference type="AlphaFoldDB" id="W2R478"/>